<dbReference type="EMBL" id="KN835132">
    <property type="protein sequence ID" value="KIK49433.1"/>
    <property type="molecule type" value="Genomic_DNA"/>
</dbReference>
<feature type="compositionally biased region" description="Acidic residues" evidence="1">
    <location>
        <begin position="245"/>
        <end position="268"/>
    </location>
</feature>
<keyword evidence="3" id="KW-1185">Reference proteome</keyword>
<evidence type="ECO:0000313" key="2">
    <source>
        <dbReference type="EMBL" id="KIK49433.1"/>
    </source>
</evidence>
<evidence type="ECO:0000256" key="1">
    <source>
        <dbReference type="SAM" id="MobiDB-lite"/>
    </source>
</evidence>
<dbReference type="Proteomes" id="UP000054485">
    <property type="component" value="Unassembled WGS sequence"/>
</dbReference>
<gene>
    <name evidence="2" type="ORF">CY34DRAFT_112320</name>
</gene>
<feature type="region of interest" description="Disordered" evidence="1">
    <location>
        <begin position="211"/>
        <end position="272"/>
    </location>
</feature>
<organism evidence="2 3">
    <name type="scientific">Suillus luteus UH-Slu-Lm8-n1</name>
    <dbReference type="NCBI Taxonomy" id="930992"/>
    <lineage>
        <taxon>Eukaryota</taxon>
        <taxon>Fungi</taxon>
        <taxon>Dikarya</taxon>
        <taxon>Basidiomycota</taxon>
        <taxon>Agaricomycotina</taxon>
        <taxon>Agaricomycetes</taxon>
        <taxon>Agaricomycetidae</taxon>
        <taxon>Boletales</taxon>
        <taxon>Suillineae</taxon>
        <taxon>Suillaceae</taxon>
        <taxon>Suillus</taxon>
    </lineage>
</organism>
<feature type="compositionally biased region" description="Basic and acidic residues" evidence="1">
    <location>
        <begin position="46"/>
        <end position="57"/>
    </location>
</feature>
<feature type="region of interest" description="Disordered" evidence="1">
    <location>
        <begin position="1"/>
        <end position="136"/>
    </location>
</feature>
<name>A0A0D0C3N7_9AGAM</name>
<accession>A0A0D0C3N7</accession>
<evidence type="ECO:0000313" key="3">
    <source>
        <dbReference type="Proteomes" id="UP000054485"/>
    </source>
</evidence>
<dbReference type="InParanoid" id="A0A0D0C3N7"/>
<feature type="compositionally biased region" description="Polar residues" evidence="1">
    <location>
        <begin position="26"/>
        <end position="42"/>
    </location>
</feature>
<dbReference type="HOGENOM" id="CLU_047597_0_0_1"/>
<proteinExistence type="predicted"/>
<reference evidence="2 3" key="1">
    <citation type="submission" date="2014-04" db="EMBL/GenBank/DDBJ databases">
        <authorList>
            <consortium name="DOE Joint Genome Institute"/>
            <person name="Kuo A."/>
            <person name="Ruytinx J."/>
            <person name="Rineau F."/>
            <person name="Colpaert J."/>
            <person name="Kohler A."/>
            <person name="Nagy L.G."/>
            <person name="Floudas D."/>
            <person name="Copeland A."/>
            <person name="Barry K.W."/>
            <person name="Cichocki N."/>
            <person name="Veneault-Fourrey C."/>
            <person name="LaButti K."/>
            <person name="Lindquist E.A."/>
            <person name="Lipzen A."/>
            <person name="Lundell T."/>
            <person name="Morin E."/>
            <person name="Murat C."/>
            <person name="Sun H."/>
            <person name="Tunlid A."/>
            <person name="Henrissat B."/>
            <person name="Grigoriev I.V."/>
            <person name="Hibbett D.S."/>
            <person name="Martin F."/>
            <person name="Nordberg H.P."/>
            <person name="Cantor M.N."/>
            <person name="Hua S.X."/>
        </authorList>
    </citation>
    <scope>NUCLEOTIDE SEQUENCE [LARGE SCALE GENOMIC DNA]</scope>
    <source>
        <strain evidence="2 3">UH-Slu-Lm8-n1</strain>
    </source>
</reference>
<reference evidence="3" key="2">
    <citation type="submission" date="2015-01" db="EMBL/GenBank/DDBJ databases">
        <title>Evolutionary Origins and Diversification of the Mycorrhizal Mutualists.</title>
        <authorList>
            <consortium name="DOE Joint Genome Institute"/>
            <consortium name="Mycorrhizal Genomics Consortium"/>
            <person name="Kohler A."/>
            <person name="Kuo A."/>
            <person name="Nagy L.G."/>
            <person name="Floudas D."/>
            <person name="Copeland A."/>
            <person name="Barry K.W."/>
            <person name="Cichocki N."/>
            <person name="Veneault-Fourrey C."/>
            <person name="LaButti K."/>
            <person name="Lindquist E.A."/>
            <person name="Lipzen A."/>
            <person name="Lundell T."/>
            <person name="Morin E."/>
            <person name="Murat C."/>
            <person name="Riley R."/>
            <person name="Ohm R."/>
            <person name="Sun H."/>
            <person name="Tunlid A."/>
            <person name="Henrissat B."/>
            <person name="Grigoriev I.V."/>
            <person name="Hibbett D.S."/>
            <person name="Martin F."/>
        </authorList>
    </citation>
    <scope>NUCLEOTIDE SEQUENCE [LARGE SCALE GENOMIC DNA]</scope>
    <source>
        <strain evidence="3">UH-Slu-Lm8-n1</strain>
    </source>
</reference>
<dbReference type="AlphaFoldDB" id="A0A0D0C3N7"/>
<feature type="compositionally biased region" description="Basic and acidic residues" evidence="1">
    <location>
        <begin position="232"/>
        <end position="244"/>
    </location>
</feature>
<sequence>MLPSWLSKKSNNIPQALSLPDHTSKASRSTVELTGHSSQSAIPITDDDHHDVHEHIWDPSTYSAPTEQEVLRPDSSFTSSDVKSLGNSTEPARFQTPHDDILAELQGHLPSGGPEAAEQQSLRSDAPPGSSFHLGSSAVENSLFTSESLPNHEPTKEVMYEPATGQKLSDYVPTPMRSGADDELWSQLSHILELQSEISKMHVDMENVGLRTARGHNGPAVPERGGKAGTTRNERGKNRRRSDTLGEEEDDDESDEVTEGEVSDDNDEVFGKRTREEEFTRLAERFAEKKVSIDAVMNKLDNLSSALKTFHALPTPVLDLASSRTNTTSSNSPLAADRGAGVAPVVTSTTSAPPRLSVQPLVTTIIDDSQHVDSPVDMYPTQSIFDRNVGKK</sequence>
<dbReference type="OrthoDB" id="2537650at2759"/>
<protein>
    <submittedName>
        <fullName evidence="2">Uncharacterized protein</fullName>
    </submittedName>
</protein>
<feature type="compositionally biased region" description="Polar residues" evidence="1">
    <location>
        <begin position="75"/>
        <end position="90"/>
    </location>
</feature>